<protein>
    <submittedName>
        <fullName evidence="1">Uncharacterized protein</fullName>
    </submittedName>
</protein>
<dbReference type="STRING" id="1076256.A0A2H3C1S2"/>
<sequence length="73" mass="8231">QVSIQFIQIDKSSKAARYLRGLDNDLRNKFNSRDMVDTTEHHGQLTGEYLIKALIGGINRRVDNHGGSAVIDY</sequence>
<organism evidence="1 2">
    <name type="scientific">Armillaria solidipes</name>
    <dbReference type="NCBI Taxonomy" id="1076256"/>
    <lineage>
        <taxon>Eukaryota</taxon>
        <taxon>Fungi</taxon>
        <taxon>Dikarya</taxon>
        <taxon>Basidiomycota</taxon>
        <taxon>Agaricomycotina</taxon>
        <taxon>Agaricomycetes</taxon>
        <taxon>Agaricomycetidae</taxon>
        <taxon>Agaricales</taxon>
        <taxon>Marasmiineae</taxon>
        <taxon>Physalacriaceae</taxon>
        <taxon>Armillaria</taxon>
    </lineage>
</organism>
<reference evidence="2" key="1">
    <citation type="journal article" date="2017" name="Nat. Ecol. Evol.">
        <title>Genome expansion and lineage-specific genetic innovations in the forest pathogenic fungi Armillaria.</title>
        <authorList>
            <person name="Sipos G."/>
            <person name="Prasanna A.N."/>
            <person name="Walter M.C."/>
            <person name="O'Connor E."/>
            <person name="Balint B."/>
            <person name="Krizsan K."/>
            <person name="Kiss B."/>
            <person name="Hess J."/>
            <person name="Varga T."/>
            <person name="Slot J."/>
            <person name="Riley R."/>
            <person name="Boka B."/>
            <person name="Rigling D."/>
            <person name="Barry K."/>
            <person name="Lee J."/>
            <person name="Mihaltcheva S."/>
            <person name="LaButti K."/>
            <person name="Lipzen A."/>
            <person name="Waldron R."/>
            <person name="Moloney N.M."/>
            <person name="Sperisen C."/>
            <person name="Kredics L."/>
            <person name="Vagvoelgyi C."/>
            <person name="Patrignani A."/>
            <person name="Fitzpatrick D."/>
            <person name="Nagy I."/>
            <person name="Doyle S."/>
            <person name="Anderson J.B."/>
            <person name="Grigoriev I.V."/>
            <person name="Gueldener U."/>
            <person name="Muensterkoetter M."/>
            <person name="Nagy L.G."/>
        </authorList>
    </citation>
    <scope>NUCLEOTIDE SEQUENCE [LARGE SCALE GENOMIC DNA]</scope>
    <source>
        <strain evidence="2">28-4</strain>
    </source>
</reference>
<accession>A0A2H3C1S2</accession>
<proteinExistence type="predicted"/>
<keyword evidence="2" id="KW-1185">Reference proteome</keyword>
<gene>
    <name evidence="1" type="ORF">ARMSODRAFT_881039</name>
</gene>
<evidence type="ECO:0000313" key="2">
    <source>
        <dbReference type="Proteomes" id="UP000218334"/>
    </source>
</evidence>
<evidence type="ECO:0000313" key="1">
    <source>
        <dbReference type="EMBL" id="PBK73162.1"/>
    </source>
</evidence>
<feature type="non-terminal residue" evidence="1">
    <location>
        <position position="1"/>
    </location>
</feature>
<name>A0A2H3C1S2_9AGAR</name>
<dbReference type="AlphaFoldDB" id="A0A2H3C1S2"/>
<dbReference type="EMBL" id="KZ293421">
    <property type="protein sequence ID" value="PBK73162.1"/>
    <property type="molecule type" value="Genomic_DNA"/>
</dbReference>
<dbReference type="Proteomes" id="UP000218334">
    <property type="component" value="Unassembled WGS sequence"/>
</dbReference>